<evidence type="ECO:0000313" key="3">
    <source>
        <dbReference type="EMBL" id="KAA6324347.1"/>
    </source>
</evidence>
<proteinExistence type="predicted"/>
<feature type="domain" description="Transglycosylase SLT" evidence="2">
    <location>
        <begin position="105"/>
        <end position="208"/>
    </location>
</feature>
<dbReference type="Gene3D" id="1.10.530.10">
    <property type="match status" value="1"/>
</dbReference>
<dbReference type="InterPro" id="IPR008258">
    <property type="entry name" value="Transglycosylase_SLT_dom_1"/>
</dbReference>
<dbReference type="EMBL" id="SNRY01002592">
    <property type="protein sequence ID" value="KAA6324347.1"/>
    <property type="molecule type" value="Genomic_DNA"/>
</dbReference>
<evidence type="ECO:0000259" key="2">
    <source>
        <dbReference type="Pfam" id="PF01464"/>
    </source>
</evidence>
<comment type="caution">
    <text evidence="3">The sequence shown here is derived from an EMBL/GenBank/DDBJ whole genome shotgun (WGS) entry which is preliminary data.</text>
</comment>
<dbReference type="Pfam" id="PF01464">
    <property type="entry name" value="SLT"/>
    <property type="match status" value="1"/>
</dbReference>
<keyword evidence="1" id="KW-1133">Transmembrane helix</keyword>
<organism evidence="3">
    <name type="scientific">termite gut metagenome</name>
    <dbReference type="NCBI Taxonomy" id="433724"/>
    <lineage>
        <taxon>unclassified sequences</taxon>
        <taxon>metagenomes</taxon>
        <taxon>organismal metagenomes</taxon>
    </lineage>
</organism>
<dbReference type="PANTHER" id="PTHR37423">
    <property type="entry name" value="SOLUBLE LYTIC MUREIN TRANSGLYCOSYLASE-RELATED"/>
    <property type="match status" value="1"/>
</dbReference>
<reference evidence="3" key="1">
    <citation type="submission" date="2019-03" db="EMBL/GenBank/DDBJ databases">
        <title>Single cell metagenomics reveals metabolic interactions within the superorganism composed of flagellate Streblomastix strix and complex community of Bacteroidetes bacteria on its surface.</title>
        <authorList>
            <person name="Treitli S.C."/>
            <person name="Kolisko M."/>
            <person name="Husnik F."/>
            <person name="Keeling P."/>
            <person name="Hampl V."/>
        </authorList>
    </citation>
    <scope>NUCLEOTIDE SEQUENCE</scope>
    <source>
        <strain evidence="3">STM</strain>
    </source>
</reference>
<accession>A0A5J4QQW3</accession>
<dbReference type="CDD" id="cd16894">
    <property type="entry name" value="MltD-like"/>
    <property type="match status" value="1"/>
</dbReference>
<feature type="transmembrane region" description="Helical" evidence="1">
    <location>
        <begin position="7"/>
        <end position="24"/>
    </location>
</feature>
<name>A0A5J4QQW3_9ZZZZ</name>
<sequence length="326" mass="37589">MKKKHRNLIVIFVFITGVSIPFLFGHTKLSTNSSIATEKEISSYRVYSVDVPDKAEFAGQTIDLSRYDLRERMDRELMAFTYMHSNTMLMIKRANRYFPIVEPILKENGVPDDFKYLMVIESNLNIEAHSSAGAVGLWQFMPATGKEFGLEINNNIDERYHIMKATRAACNYFKDSYAKYGDWLAAAAAYNGGQTRITTELQRQKASAAVDLRLAEETSRYMFRLMAAKLVFSNPKSFGFIIKKEHLYPPFSYEEVKVSESIADLADFAKTKSITYAQLKDANPWLRDFSLENKSQRTYILNIPTRRSINYNPEKTIPHDKRWVID</sequence>
<keyword evidence="3" id="KW-0456">Lyase</keyword>
<evidence type="ECO:0000256" key="1">
    <source>
        <dbReference type="SAM" id="Phobius"/>
    </source>
</evidence>
<dbReference type="AlphaFoldDB" id="A0A5J4QQW3"/>
<dbReference type="PANTHER" id="PTHR37423:SF2">
    <property type="entry name" value="MEMBRANE-BOUND LYTIC MUREIN TRANSGLYCOSYLASE C"/>
    <property type="match status" value="1"/>
</dbReference>
<keyword evidence="1" id="KW-0472">Membrane</keyword>
<protein>
    <submittedName>
        <fullName evidence="3">Membrane-bound lytic murein transglycosylase D</fullName>
        <ecNumber evidence="3">4.2.2.-</ecNumber>
    </submittedName>
</protein>
<dbReference type="InterPro" id="IPR023346">
    <property type="entry name" value="Lysozyme-like_dom_sf"/>
</dbReference>
<dbReference type="EC" id="4.2.2.-" evidence="3"/>
<keyword evidence="1" id="KW-0812">Transmembrane</keyword>
<dbReference type="GO" id="GO:0016829">
    <property type="term" value="F:lyase activity"/>
    <property type="evidence" value="ECO:0007669"/>
    <property type="project" value="UniProtKB-KW"/>
</dbReference>
<gene>
    <name evidence="3" type="ORF">EZS27_026315</name>
</gene>
<dbReference type="SUPFAM" id="SSF53955">
    <property type="entry name" value="Lysozyme-like"/>
    <property type="match status" value="1"/>
</dbReference>